<dbReference type="EMBL" id="MHLD01000003">
    <property type="protein sequence ID" value="OGZ02915.1"/>
    <property type="molecule type" value="Genomic_DNA"/>
</dbReference>
<reference evidence="1 2" key="1">
    <citation type="journal article" date="2016" name="Nat. Commun.">
        <title>Thousands of microbial genomes shed light on interconnected biogeochemical processes in an aquifer system.</title>
        <authorList>
            <person name="Anantharaman K."/>
            <person name="Brown C.T."/>
            <person name="Hug L.A."/>
            <person name="Sharon I."/>
            <person name="Castelle C.J."/>
            <person name="Probst A.J."/>
            <person name="Thomas B.C."/>
            <person name="Singh A."/>
            <person name="Wilkins M.J."/>
            <person name="Karaoz U."/>
            <person name="Brodie E.L."/>
            <person name="Williams K.H."/>
            <person name="Hubbard S.S."/>
            <person name="Banfield J.F."/>
        </authorList>
    </citation>
    <scope>NUCLEOTIDE SEQUENCE [LARGE SCALE GENOMIC DNA]</scope>
</reference>
<dbReference type="Proteomes" id="UP000179281">
    <property type="component" value="Unassembled WGS sequence"/>
</dbReference>
<evidence type="ECO:0000313" key="2">
    <source>
        <dbReference type="Proteomes" id="UP000179281"/>
    </source>
</evidence>
<protein>
    <submittedName>
        <fullName evidence="1">Uncharacterized protein</fullName>
    </submittedName>
</protein>
<accession>A0A1G2CNG5</accession>
<organism evidence="1 2">
    <name type="scientific">Candidatus Liptonbacteria bacterium RIFCSPLOWO2_12_FULL_60_15</name>
    <dbReference type="NCBI Taxonomy" id="1798653"/>
    <lineage>
        <taxon>Bacteria</taxon>
        <taxon>Candidatus Liptoniibacteriota</taxon>
    </lineage>
</organism>
<comment type="caution">
    <text evidence="1">The sequence shown here is derived from an EMBL/GenBank/DDBJ whole genome shotgun (WGS) entry which is preliminary data.</text>
</comment>
<evidence type="ECO:0000313" key="1">
    <source>
        <dbReference type="EMBL" id="OGZ02915.1"/>
    </source>
</evidence>
<dbReference type="AlphaFoldDB" id="A0A1G2CNG5"/>
<gene>
    <name evidence="1" type="ORF">A3G64_02900</name>
</gene>
<sequence>MVTLRITSEVDKNPTIINHVVSLPPVDTEKRKAAYAFAYLDTVYGEGGENWQYISVDRAAMGGRVYDTLTIKLADGSEELVHFDVTAALRQIAKKALEDLTDITFSKNSGEAVEDAILIRGAESDKAGVDSEYVYLNAKYGLRGLDWELVQQALLTENGREYDQMDLKLFDGTEKTLYFDITEFFGKGIE</sequence>
<name>A0A1G2CNG5_9BACT</name>
<proteinExistence type="predicted"/>